<protein>
    <recommendedName>
        <fullName evidence="3">DUF835 domain-containing protein</fullName>
    </recommendedName>
</protein>
<name>A0A830GJ35_9EURY</name>
<keyword evidence="2" id="KW-1185">Reference proteome</keyword>
<evidence type="ECO:0000313" key="1">
    <source>
        <dbReference type="EMBL" id="GGN89660.1"/>
    </source>
</evidence>
<dbReference type="EMBL" id="BMOU01000001">
    <property type="protein sequence ID" value="GGN89660.1"/>
    <property type="molecule type" value="Genomic_DNA"/>
</dbReference>
<reference evidence="1" key="2">
    <citation type="submission" date="2020-09" db="EMBL/GenBank/DDBJ databases">
        <authorList>
            <person name="Sun Q."/>
            <person name="Ohkuma M."/>
        </authorList>
    </citation>
    <scope>NUCLEOTIDE SEQUENCE</scope>
    <source>
        <strain evidence="1">JCM 17820</strain>
    </source>
</reference>
<sequence>MSSNRDTTGVRELRLDPGAQALLSLDTMQSPFRELPPSAYANLLVVSSTAPDDVASVLDDAGADLSRVGQIPITGSEVDYDGPMLTSAPVVPDDLTGLSMRLSRVVNSLGAGRGWLVFDNLNVFLLYAREDRVLRFFDHVATLARNHEIYGVYTLVRDAIDDQTYERLRRSFDVEVDRR</sequence>
<accession>A0A830GJ35</accession>
<dbReference type="Proteomes" id="UP000605784">
    <property type="component" value="Unassembled WGS sequence"/>
</dbReference>
<gene>
    <name evidence="1" type="ORF">GCM10009030_10600</name>
</gene>
<dbReference type="InterPro" id="IPR055927">
    <property type="entry name" value="DUF7504"/>
</dbReference>
<evidence type="ECO:0000313" key="2">
    <source>
        <dbReference type="Proteomes" id="UP000605784"/>
    </source>
</evidence>
<reference evidence="1" key="1">
    <citation type="journal article" date="2014" name="Int. J. Syst. Evol. Microbiol.">
        <title>Complete genome sequence of Corynebacterium casei LMG S-19264T (=DSM 44701T), isolated from a smear-ripened cheese.</title>
        <authorList>
            <consortium name="US DOE Joint Genome Institute (JGI-PGF)"/>
            <person name="Walter F."/>
            <person name="Albersmeier A."/>
            <person name="Kalinowski J."/>
            <person name="Ruckert C."/>
        </authorList>
    </citation>
    <scope>NUCLEOTIDE SEQUENCE</scope>
    <source>
        <strain evidence="1">JCM 17820</strain>
    </source>
</reference>
<dbReference type="Pfam" id="PF24336">
    <property type="entry name" value="DUF7504"/>
    <property type="match status" value="1"/>
</dbReference>
<evidence type="ECO:0008006" key="3">
    <source>
        <dbReference type="Google" id="ProtNLM"/>
    </source>
</evidence>
<proteinExistence type="predicted"/>
<comment type="caution">
    <text evidence="1">The sequence shown here is derived from an EMBL/GenBank/DDBJ whole genome shotgun (WGS) entry which is preliminary data.</text>
</comment>
<dbReference type="AlphaFoldDB" id="A0A830GJ35"/>
<organism evidence="1 2">
    <name type="scientific">Haloarcula pellucida</name>
    <dbReference type="NCBI Taxonomy" id="1427151"/>
    <lineage>
        <taxon>Archaea</taxon>
        <taxon>Methanobacteriati</taxon>
        <taxon>Methanobacteriota</taxon>
        <taxon>Stenosarchaea group</taxon>
        <taxon>Halobacteria</taxon>
        <taxon>Halobacteriales</taxon>
        <taxon>Haloarculaceae</taxon>
        <taxon>Haloarcula</taxon>
    </lineage>
</organism>
<dbReference type="RefSeq" id="WP_188995225.1">
    <property type="nucleotide sequence ID" value="NZ_BMOU01000001.1"/>
</dbReference>